<dbReference type="AlphaFoldDB" id="A0A4Q7DM65"/>
<dbReference type="PANTHER" id="PTHR30537">
    <property type="entry name" value="HTH-TYPE TRANSCRIPTIONAL REGULATOR"/>
    <property type="match status" value="1"/>
</dbReference>
<evidence type="ECO:0000256" key="2">
    <source>
        <dbReference type="ARBA" id="ARBA00023015"/>
    </source>
</evidence>
<dbReference type="InterPro" id="IPR036388">
    <property type="entry name" value="WH-like_DNA-bd_sf"/>
</dbReference>
<dbReference type="Pfam" id="PF00126">
    <property type="entry name" value="HTH_1"/>
    <property type="match status" value="1"/>
</dbReference>
<dbReference type="SUPFAM" id="SSF53850">
    <property type="entry name" value="Periplasmic binding protein-like II"/>
    <property type="match status" value="1"/>
</dbReference>
<evidence type="ECO:0000256" key="1">
    <source>
        <dbReference type="ARBA" id="ARBA00009437"/>
    </source>
</evidence>
<reference evidence="6 7" key="1">
    <citation type="submission" date="2018-10" db="EMBL/GenBank/DDBJ databases">
        <title>An updated phylogeny of the Alphaproteobacteria reveals that the parasitic Rickettsiales and Holosporales have independent origins.</title>
        <authorList>
            <person name="Munoz-Gomez S.A."/>
            <person name="Hess S."/>
            <person name="Burger G."/>
            <person name="Lang B.F."/>
            <person name="Susko E."/>
            <person name="Slamovits C.H."/>
            <person name="Roger A.J."/>
        </authorList>
    </citation>
    <scope>NUCLEOTIDE SEQUENCE [LARGE SCALE GENOMIC DNA]</scope>
    <source>
        <strain evidence="6">HOLO01</strain>
    </source>
</reference>
<proteinExistence type="inferred from homology"/>
<dbReference type="GO" id="GO:0006351">
    <property type="term" value="P:DNA-templated transcription"/>
    <property type="evidence" value="ECO:0007669"/>
    <property type="project" value="TreeGrafter"/>
</dbReference>
<dbReference type="FunFam" id="1.10.10.10:FF:000001">
    <property type="entry name" value="LysR family transcriptional regulator"/>
    <property type="match status" value="1"/>
</dbReference>
<dbReference type="Gene3D" id="1.10.10.10">
    <property type="entry name" value="Winged helix-like DNA-binding domain superfamily/Winged helix DNA-binding domain"/>
    <property type="match status" value="1"/>
</dbReference>
<dbReference type="Gene3D" id="3.40.190.290">
    <property type="match status" value="1"/>
</dbReference>
<keyword evidence="2" id="KW-0805">Transcription regulation</keyword>
<evidence type="ECO:0000256" key="4">
    <source>
        <dbReference type="ARBA" id="ARBA00023163"/>
    </source>
</evidence>
<dbReference type="InterPro" id="IPR000847">
    <property type="entry name" value="LysR_HTH_N"/>
</dbReference>
<keyword evidence="3" id="KW-0238">DNA-binding</keyword>
<dbReference type="SUPFAM" id="SSF46785">
    <property type="entry name" value="Winged helix' DNA-binding domain"/>
    <property type="match status" value="1"/>
</dbReference>
<dbReference type="InterPro" id="IPR058163">
    <property type="entry name" value="LysR-type_TF_proteobact-type"/>
</dbReference>
<dbReference type="Proteomes" id="UP000293550">
    <property type="component" value="Unassembled WGS sequence"/>
</dbReference>
<name>A0A4Q7DM65_9PROT</name>
<dbReference type="GO" id="GO:0003700">
    <property type="term" value="F:DNA-binding transcription factor activity"/>
    <property type="evidence" value="ECO:0007669"/>
    <property type="project" value="InterPro"/>
</dbReference>
<comment type="similarity">
    <text evidence="1">Belongs to the LysR transcriptional regulatory family.</text>
</comment>
<dbReference type="RefSeq" id="WP_130154128.1">
    <property type="nucleotide sequence ID" value="NZ_SCFB01000006.1"/>
</dbReference>
<dbReference type="InterPro" id="IPR005119">
    <property type="entry name" value="LysR_subst-bd"/>
</dbReference>
<comment type="caution">
    <text evidence="6">The sequence shown here is derived from an EMBL/GenBank/DDBJ whole genome shotgun (WGS) entry which is preliminary data.</text>
</comment>
<evidence type="ECO:0000313" key="7">
    <source>
        <dbReference type="Proteomes" id="UP000293550"/>
    </source>
</evidence>
<evidence type="ECO:0000256" key="3">
    <source>
        <dbReference type="ARBA" id="ARBA00023125"/>
    </source>
</evidence>
<evidence type="ECO:0000259" key="5">
    <source>
        <dbReference type="PROSITE" id="PS50931"/>
    </source>
</evidence>
<dbReference type="EMBL" id="SCFB01000006">
    <property type="protein sequence ID" value="RZI45876.1"/>
    <property type="molecule type" value="Genomic_DNA"/>
</dbReference>
<accession>A0A4Q7DM65</accession>
<evidence type="ECO:0000313" key="6">
    <source>
        <dbReference type="EMBL" id="RZI45876.1"/>
    </source>
</evidence>
<dbReference type="InterPro" id="IPR036390">
    <property type="entry name" value="WH_DNA-bd_sf"/>
</dbReference>
<protein>
    <submittedName>
        <fullName evidence="6">LysR family transcriptional regulator</fullName>
    </submittedName>
</protein>
<dbReference type="CDD" id="cd08422">
    <property type="entry name" value="PBP2_CrgA_like"/>
    <property type="match status" value="1"/>
</dbReference>
<organism evidence="6 7">
    <name type="scientific">Candidatus Finniella inopinata</name>
    <dbReference type="NCBI Taxonomy" id="1696036"/>
    <lineage>
        <taxon>Bacteria</taxon>
        <taxon>Pseudomonadati</taxon>
        <taxon>Pseudomonadota</taxon>
        <taxon>Alphaproteobacteria</taxon>
        <taxon>Holosporales</taxon>
        <taxon>Candidatus Paracaedibacteraceae</taxon>
        <taxon>Candidatus Finniella</taxon>
    </lineage>
</organism>
<keyword evidence="7" id="KW-1185">Reference proteome</keyword>
<dbReference type="GO" id="GO:0043565">
    <property type="term" value="F:sequence-specific DNA binding"/>
    <property type="evidence" value="ECO:0007669"/>
    <property type="project" value="TreeGrafter"/>
</dbReference>
<feature type="domain" description="HTH lysR-type" evidence="5">
    <location>
        <begin position="1"/>
        <end position="58"/>
    </location>
</feature>
<gene>
    <name evidence="6" type="ORF">EQU50_05440</name>
</gene>
<dbReference type="PANTHER" id="PTHR30537:SF20">
    <property type="entry name" value="TRANSCRIPTIONAL REGULATORY PROTEIN"/>
    <property type="match status" value="1"/>
</dbReference>
<dbReference type="OrthoDB" id="9812435at2"/>
<sequence length="303" mass="34423">MDWDKLRAFHVVARCGSFAKAAQEFHLSPSAVSRQIADIEHSLGVSLFNRHPRGLTLTGSGEILFQNTAEVLEKLRETEMLLKSDRNEAKGLLRVATTFALSNSWLTRYLKNFFDLYPDIQLTIIGNDDELDLQIRQADVAIRTALPHQPELVQIYLTTFHLRLYASREYLDKFGIPKEPEDLSQHRLLVYGDDAPNPFGNINWLLHFGLQKNQPPRTPFLRINSAYGLTRCVEAGLGIAAISKEYAIAETTDLVVLPNFIGPSVKIYYVYPKSLQKFKRVTVLGDFLRETLEKENAEQNSNS</sequence>
<dbReference type="PRINTS" id="PR00039">
    <property type="entry name" value="HTHLYSR"/>
</dbReference>
<dbReference type="PROSITE" id="PS50931">
    <property type="entry name" value="HTH_LYSR"/>
    <property type="match status" value="1"/>
</dbReference>
<dbReference type="Pfam" id="PF03466">
    <property type="entry name" value="LysR_substrate"/>
    <property type="match status" value="1"/>
</dbReference>
<keyword evidence="4" id="KW-0804">Transcription</keyword>